<evidence type="ECO:0000313" key="2">
    <source>
        <dbReference type="Proteomes" id="UP000220904"/>
    </source>
</evidence>
<evidence type="ECO:0000313" key="1">
    <source>
        <dbReference type="EMBL" id="PDX86853.1"/>
    </source>
</evidence>
<dbReference type="AlphaFoldDB" id="A0A2A7B629"/>
<gene>
    <name evidence="1" type="ORF">CHR60_09020</name>
</gene>
<dbReference type="Proteomes" id="UP000220904">
    <property type="component" value="Unassembled WGS sequence"/>
</dbReference>
<accession>A0A2A7B629</accession>
<organism evidence="1 2">
    <name type="scientific">Faecalibacterium prausnitzii</name>
    <dbReference type="NCBI Taxonomy" id="853"/>
    <lineage>
        <taxon>Bacteria</taxon>
        <taxon>Bacillati</taxon>
        <taxon>Bacillota</taxon>
        <taxon>Clostridia</taxon>
        <taxon>Eubacteriales</taxon>
        <taxon>Oscillospiraceae</taxon>
        <taxon>Faecalibacterium</taxon>
    </lineage>
</organism>
<name>A0A2A7B629_9FIRM</name>
<dbReference type="EMBL" id="NOUV01000014">
    <property type="protein sequence ID" value="PDX86853.1"/>
    <property type="molecule type" value="Genomic_DNA"/>
</dbReference>
<proteinExistence type="predicted"/>
<sequence>MPIVTCTGVRSVSMTKDNMQQEVYTCFQIKNPNEKQTVRSLCLELTFYDANGNTVKTETMVLLPTIAAKDTVWVSHSTNVWGDSSKEKNERVTRVSYKLNSVVSNAVFVDQEEIQTPSSSELVVSNLSRPNGANKITGIVTNKGKRKVTVILSSVYKCGSTMEAGNSAAVNYLAPGESMAFEIDASNEPEKYDSYGVYPQVNALW</sequence>
<reference evidence="1 2" key="1">
    <citation type="journal article" date="2017" name="Front. Microbiol.">
        <title>New Insights into the Diversity of the Genus Faecalibacterium.</title>
        <authorList>
            <person name="Benevides L."/>
            <person name="Burman S."/>
            <person name="Martin R."/>
            <person name="Robert V."/>
            <person name="Thomas M."/>
            <person name="Miquel S."/>
            <person name="Chain F."/>
            <person name="Sokol H."/>
            <person name="Bermudez-Humaran L.G."/>
            <person name="Morrison M."/>
            <person name="Langella P."/>
            <person name="Azevedo V.A."/>
            <person name="Chatel J.M."/>
            <person name="Soares S."/>
        </authorList>
    </citation>
    <scope>NUCLEOTIDE SEQUENCE [LARGE SCALE GENOMIC DNA]</scope>
    <source>
        <strain evidence="1 2">AHMP21</strain>
    </source>
</reference>
<comment type="caution">
    <text evidence="1">The sequence shown here is derived from an EMBL/GenBank/DDBJ whole genome shotgun (WGS) entry which is preliminary data.</text>
</comment>
<protein>
    <submittedName>
        <fullName evidence="1">Uncharacterized protein</fullName>
    </submittedName>
</protein>